<dbReference type="Proteomes" id="UP000317881">
    <property type="component" value="Unassembled WGS sequence"/>
</dbReference>
<name>A0A4Y3VL34_9ACTN</name>
<protein>
    <submittedName>
        <fullName evidence="1">Uncharacterized protein</fullName>
    </submittedName>
</protein>
<dbReference type="EMBL" id="BJND01000032">
    <property type="protein sequence ID" value="GEC06835.1"/>
    <property type="molecule type" value="Genomic_DNA"/>
</dbReference>
<evidence type="ECO:0000313" key="2">
    <source>
        <dbReference type="Proteomes" id="UP000317881"/>
    </source>
</evidence>
<sequence>MGYVGEAVGTLWGSGEKEWSGGGFDGYRGCGDNGSWDIPCSLRGSGPWRRTAGRWGAGHARYSAVPGCVAFWAN</sequence>
<dbReference type="AlphaFoldDB" id="A0A4Y3VL34"/>
<reference evidence="1 2" key="1">
    <citation type="submission" date="2019-06" db="EMBL/GenBank/DDBJ databases">
        <title>Whole genome shotgun sequence of Streptomyces spinoverrucosus NBRC 14228.</title>
        <authorList>
            <person name="Hosoyama A."/>
            <person name="Uohara A."/>
            <person name="Ohji S."/>
            <person name="Ichikawa N."/>
        </authorList>
    </citation>
    <scope>NUCLEOTIDE SEQUENCE [LARGE SCALE GENOMIC DNA]</scope>
    <source>
        <strain evidence="1 2">NBRC 14228</strain>
    </source>
</reference>
<comment type="caution">
    <text evidence="1">The sequence shown here is derived from an EMBL/GenBank/DDBJ whole genome shotgun (WGS) entry which is preliminary data.</text>
</comment>
<evidence type="ECO:0000313" key="1">
    <source>
        <dbReference type="EMBL" id="GEC06835.1"/>
    </source>
</evidence>
<organism evidence="1 2">
    <name type="scientific">Streptomyces spinoverrucosus</name>
    <dbReference type="NCBI Taxonomy" id="284043"/>
    <lineage>
        <taxon>Bacteria</taxon>
        <taxon>Bacillati</taxon>
        <taxon>Actinomycetota</taxon>
        <taxon>Actinomycetes</taxon>
        <taxon>Kitasatosporales</taxon>
        <taxon>Streptomycetaceae</taxon>
        <taxon>Streptomyces</taxon>
    </lineage>
</organism>
<keyword evidence="2" id="KW-1185">Reference proteome</keyword>
<gene>
    <name evidence="1" type="ORF">SSP24_44900</name>
</gene>
<accession>A0A4Y3VL34</accession>
<proteinExistence type="predicted"/>